<evidence type="ECO:0000313" key="3">
    <source>
        <dbReference type="WBParaSite" id="PSU_v2.g1514.t1"/>
    </source>
</evidence>
<protein>
    <submittedName>
        <fullName evidence="3">Uncharacterized protein</fullName>
    </submittedName>
</protein>
<feature type="transmembrane region" description="Helical" evidence="1">
    <location>
        <begin position="53"/>
        <end position="84"/>
    </location>
</feature>
<reference evidence="3" key="1">
    <citation type="submission" date="2022-11" db="UniProtKB">
        <authorList>
            <consortium name="WormBaseParasite"/>
        </authorList>
    </citation>
    <scope>IDENTIFICATION</scope>
</reference>
<evidence type="ECO:0000313" key="2">
    <source>
        <dbReference type="Proteomes" id="UP000887577"/>
    </source>
</evidence>
<dbReference type="WBParaSite" id="PSU_v2.g1514.t1">
    <property type="protein sequence ID" value="PSU_v2.g1514.t1"/>
    <property type="gene ID" value="PSU_v2.g1514"/>
</dbReference>
<sequence length="109" mass="12339">MFEDIDGFLESMENLTNSEVIPFMDAINQTEIIMQSGIVLKQTNQLLDYSLQIFWPVVYVLGTLIILLITSLILSTGAFLIAVVKYILTTKEASPRDTVTLNKWEPNQN</sequence>
<accession>A0A914Y793</accession>
<name>A0A914Y793_9BILA</name>
<dbReference type="AlphaFoldDB" id="A0A914Y793"/>
<proteinExistence type="predicted"/>
<keyword evidence="2" id="KW-1185">Reference proteome</keyword>
<keyword evidence="1" id="KW-0472">Membrane</keyword>
<dbReference type="Proteomes" id="UP000887577">
    <property type="component" value="Unplaced"/>
</dbReference>
<evidence type="ECO:0000256" key="1">
    <source>
        <dbReference type="SAM" id="Phobius"/>
    </source>
</evidence>
<keyword evidence="1" id="KW-1133">Transmembrane helix</keyword>
<keyword evidence="1" id="KW-0812">Transmembrane</keyword>
<organism evidence="2 3">
    <name type="scientific">Panagrolaimus superbus</name>
    <dbReference type="NCBI Taxonomy" id="310955"/>
    <lineage>
        <taxon>Eukaryota</taxon>
        <taxon>Metazoa</taxon>
        <taxon>Ecdysozoa</taxon>
        <taxon>Nematoda</taxon>
        <taxon>Chromadorea</taxon>
        <taxon>Rhabditida</taxon>
        <taxon>Tylenchina</taxon>
        <taxon>Panagrolaimomorpha</taxon>
        <taxon>Panagrolaimoidea</taxon>
        <taxon>Panagrolaimidae</taxon>
        <taxon>Panagrolaimus</taxon>
    </lineage>
</organism>